<keyword evidence="1" id="KW-0812">Transmembrane</keyword>
<accession>A0A1I7H2X2</accession>
<organism evidence="2 3">
    <name type="scientific">Pontibacter akesuensis</name>
    <dbReference type="NCBI Taxonomy" id="388950"/>
    <lineage>
        <taxon>Bacteria</taxon>
        <taxon>Pseudomonadati</taxon>
        <taxon>Bacteroidota</taxon>
        <taxon>Cytophagia</taxon>
        <taxon>Cytophagales</taxon>
        <taxon>Hymenobacteraceae</taxon>
        <taxon>Pontibacter</taxon>
    </lineage>
</organism>
<dbReference type="RefSeq" id="WP_068836754.1">
    <property type="nucleotide sequence ID" value="NZ_BMXC01000001.1"/>
</dbReference>
<evidence type="ECO:0000313" key="3">
    <source>
        <dbReference type="Proteomes" id="UP000182491"/>
    </source>
</evidence>
<keyword evidence="1" id="KW-0472">Membrane</keyword>
<proteinExistence type="predicted"/>
<dbReference type="EMBL" id="FPCA01000001">
    <property type="protein sequence ID" value="SFU55055.1"/>
    <property type="molecule type" value="Genomic_DNA"/>
</dbReference>
<keyword evidence="1" id="KW-1133">Transmembrane helix</keyword>
<dbReference type="AlphaFoldDB" id="A0A1I7H2X2"/>
<name>A0A1I7H2X2_9BACT</name>
<dbReference type="STRING" id="388950.GCA_001611675_00557"/>
<feature type="transmembrane region" description="Helical" evidence="1">
    <location>
        <begin position="38"/>
        <end position="56"/>
    </location>
</feature>
<protein>
    <submittedName>
        <fullName evidence="2">Uncharacterized protein</fullName>
    </submittedName>
</protein>
<gene>
    <name evidence="2" type="ORF">SAMN04487941_1459</name>
</gene>
<dbReference type="Proteomes" id="UP000182491">
    <property type="component" value="Unassembled WGS sequence"/>
</dbReference>
<evidence type="ECO:0000313" key="2">
    <source>
        <dbReference type="EMBL" id="SFU55055.1"/>
    </source>
</evidence>
<sequence length="63" mass="7252">MTNRKKLRLLLAVVCFGYAVFKLVRLLNGPANYRAFDLFMLGAFVMLGVVYTFLFFKEDTPPN</sequence>
<feature type="transmembrane region" description="Helical" evidence="1">
    <location>
        <begin position="7"/>
        <end position="26"/>
    </location>
</feature>
<reference evidence="3" key="1">
    <citation type="submission" date="2016-10" db="EMBL/GenBank/DDBJ databases">
        <authorList>
            <person name="Varghese N."/>
        </authorList>
    </citation>
    <scope>NUCLEOTIDE SEQUENCE [LARGE SCALE GENOMIC DNA]</scope>
    <source>
        <strain evidence="3">DSM 18820</strain>
    </source>
</reference>
<evidence type="ECO:0000256" key="1">
    <source>
        <dbReference type="SAM" id="Phobius"/>
    </source>
</evidence>
<keyword evidence="3" id="KW-1185">Reference proteome</keyword>